<protein>
    <submittedName>
        <fullName evidence="2">Unannotated protein</fullName>
    </submittedName>
</protein>
<dbReference type="Gene3D" id="3.50.30.10">
    <property type="entry name" value="Phosphohistidine domain"/>
    <property type="match status" value="1"/>
</dbReference>
<dbReference type="InterPro" id="IPR036637">
    <property type="entry name" value="Phosphohistidine_dom_sf"/>
</dbReference>
<dbReference type="InterPro" id="IPR051549">
    <property type="entry name" value="PEP_Utilizing_Enz"/>
</dbReference>
<dbReference type="PANTHER" id="PTHR43615:SF1">
    <property type="entry name" value="PPDK_N DOMAIN-CONTAINING PROTEIN"/>
    <property type="match status" value="1"/>
</dbReference>
<dbReference type="AlphaFoldDB" id="A0A6J7DYL5"/>
<accession>A0A6J7DYL5</accession>
<dbReference type="EMBL" id="CAFBLP010000018">
    <property type="protein sequence ID" value="CAB4873624.1"/>
    <property type="molecule type" value="Genomic_DNA"/>
</dbReference>
<sequence length="545" mass="58991">MVADRWITDWEPSQRFPLYTRANAGEVLPDPCSPLAWTVVWEPGVVQGWADSQIECGTMNRDEFAMDPPEVVGMFGGYLYINGSMARLFGARGPGLTPEMIDLVYFGAHPDVTPYQAELWHDSPSNTAKLAEWMGGVMTNVDLPELIVDQTKATAVRNGRPDLDKLTDQQLVERMRSFIPFIRELFCHHLSMTAGTSIGMGVIGAVAAAMGDPTVALKLITGVGDIDSAAPSHALWELSRLPENSPEFAAGFHRFLNDFGSRGPNEWDIRSDTWETKPALAMALIEVMRPAVDSESPALRNAKNVEQREAVTAAIRSALGNQPETLASFDAGLHSAHLYLSGRERAKTNIIKVIHEVRVSARELASRHDYTPSQICMLLADELDAFVSGPDEFRARLAAREQQYLELFDLEPPFIVNGAVKPLGEWPHRGSARAAASVVGDVLQGVPGSPGKAVGRARVVLDPADPFALEPGDVLIAPITDPAWTPLFVPACAVVVNVGAQVSHAVIVSRELGIPCVVSVQNATERIPDGAMIEVDGNTGTVTLL</sequence>
<gene>
    <name evidence="2" type="ORF">UFOPK3376_00986</name>
</gene>
<dbReference type="InterPro" id="IPR008279">
    <property type="entry name" value="PEP-util_enz_mobile_dom"/>
</dbReference>
<reference evidence="2" key="1">
    <citation type="submission" date="2020-05" db="EMBL/GenBank/DDBJ databases">
        <authorList>
            <person name="Chiriac C."/>
            <person name="Salcher M."/>
            <person name="Ghai R."/>
            <person name="Kavagutti S V."/>
        </authorList>
    </citation>
    <scope>NUCLEOTIDE SEQUENCE</scope>
</reference>
<dbReference type="Pfam" id="PF00391">
    <property type="entry name" value="PEP-utilizers"/>
    <property type="match status" value="1"/>
</dbReference>
<proteinExistence type="predicted"/>
<evidence type="ECO:0000259" key="1">
    <source>
        <dbReference type="Pfam" id="PF00391"/>
    </source>
</evidence>
<organism evidence="2">
    <name type="scientific">freshwater metagenome</name>
    <dbReference type="NCBI Taxonomy" id="449393"/>
    <lineage>
        <taxon>unclassified sequences</taxon>
        <taxon>metagenomes</taxon>
        <taxon>ecological metagenomes</taxon>
    </lineage>
</organism>
<feature type="domain" description="PEP-utilising enzyme mobile" evidence="1">
    <location>
        <begin position="470"/>
        <end position="540"/>
    </location>
</feature>
<dbReference type="SUPFAM" id="SSF52009">
    <property type="entry name" value="Phosphohistidine domain"/>
    <property type="match status" value="1"/>
</dbReference>
<evidence type="ECO:0000313" key="2">
    <source>
        <dbReference type="EMBL" id="CAB4873624.1"/>
    </source>
</evidence>
<dbReference type="PANTHER" id="PTHR43615">
    <property type="entry name" value="PHOSPHOENOLPYRUVATE SYNTHASE-RELATED"/>
    <property type="match status" value="1"/>
</dbReference>
<name>A0A6J7DYL5_9ZZZZ</name>
<dbReference type="GO" id="GO:0016772">
    <property type="term" value="F:transferase activity, transferring phosphorus-containing groups"/>
    <property type="evidence" value="ECO:0007669"/>
    <property type="project" value="InterPro"/>
</dbReference>